<evidence type="ECO:0000313" key="6">
    <source>
        <dbReference type="EMBL" id="HHE07415.1"/>
    </source>
</evidence>
<dbReference type="Pfam" id="PF02310">
    <property type="entry name" value="B12-binding"/>
    <property type="match status" value="1"/>
</dbReference>
<keyword evidence="1" id="KW-0479">Metal-binding</keyword>
<dbReference type="Proteomes" id="UP000886059">
    <property type="component" value="Unassembled WGS sequence"/>
</dbReference>
<dbReference type="InterPro" id="IPR006158">
    <property type="entry name" value="Cobalamin-bd"/>
</dbReference>
<keyword evidence="2" id="KW-0170">Cobalt</keyword>
<protein>
    <submittedName>
        <fullName evidence="6">Methionine synthase</fullName>
    </submittedName>
</protein>
<feature type="non-terminal residue" evidence="6">
    <location>
        <position position="1"/>
    </location>
</feature>
<dbReference type="GO" id="GO:0032259">
    <property type="term" value="P:methylation"/>
    <property type="evidence" value="ECO:0007669"/>
    <property type="project" value="UniProtKB-KW"/>
</dbReference>
<gene>
    <name evidence="6" type="ORF">ENL01_00540</name>
</gene>
<dbReference type="SUPFAM" id="SSF52242">
    <property type="entry name" value="Cobalamin (vitamin B12)-binding domain"/>
    <property type="match status" value="1"/>
</dbReference>
<reference evidence="6" key="1">
    <citation type="journal article" date="2020" name="mSystems">
        <title>Genome- and Community-Level Interaction Insights into Carbon Utilization and Element Cycling Functions of Hydrothermarchaeota in Hydrothermal Sediment.</title>
        <authorList>
            <person name="Zhou Z."/>
            <person name="Liu Y."/>
            <person name="Xu W."/>
            <person name="Pan J."/>
            <person name="Luo Z.H."/>
            <person name="Li M."/>
        </authorList>
    </citation>
    <scope>NUCLEOTIDE SEQUENCE [LARGE SCALE GENOMIC DNA]</scope>
    <source>
        <strain evidence="6">HyVt-628</strain>
    </source>
</reference>
<evidence type="ECO:0000256" key="3">
    <source>
        <dbReference type="PROSITE-ProRule" id="PRU00346"/>
    </source>
</evidence>
<dbReference type="InterPro" id="IPR037010">
    <property type="entry name" value="VitB12-dep_Met_synth_activ_sf"/>
</dbReference>
<dbReference type="PANTHER" id="PTHR45833:SF1">
    <property type="entry name" value="METHIONINE SYNTHASE"/>
    <property type="match status" value="1"/>
</dbReference>
<sequence>VMKRSVAVLVPYIEEEKAKSCDTSAKAKVLLATVKGDVHDIGKNIVSVVLACNNFDVIDIGVMMPCDKILDAVVKEKPDVLGLSGLITPSLEEMAHVAKEMERLGMNIPLIIGGATTSKVHTAVKLAPCYPNGAVVHVLDASRSVPVVSNLCNPTQRDSYITALKEEQEAMRKSHAERTAAKKYVSLDAARNNRLAIDWEAETIDKPAQIGVTVLEDVTIGALRSYIDWTPFFRSWELHGTYPQILEDEKFGQEAKKLLDDANTLLDRIEAENLLGIKGVAGFFPANSIGDDIFIYADDERSMIRTVLHTLRQQGEKHGEANLALADFVAPRESGVNDWIGCFTVTAGLGIEKLKKEFADQHDDYHRIMTQALADRLAEAFAEMLHEKVRRELWGYAPREILGSEELIAEQYQGIRPAPGYPACPDHTEKATIFDLLNAEAATGVTLTETFAMNPAASVCGLYFANPASKYFVLGKIGKDQVEDYANRKGVEVSEAEKWLAPALNYEVG</sequence>
<feature type="domain" description="AdoMet activation" evidence="4">
    <location>
        <begin position="178"/>
        <end position="509"/>
    </location>
</feature>
<dbReference type="Pfam" id="PF02965">
    <property type="entry name" value="Met_synt_B12"/>
    <property type="match status" value="1"/>
</dbReference>
<dbReference type="GO" id="GO:0046872">
    <property type="term" value="F:metal ion binding"/>
    <property type="evidence" value="ECO:0007669"/>
    <property type="project" value="UniProtKB-KW"/>
</dbReference>
<dbReference type="GO" id="GO:0005829">
    <property type="term" value="C:cytosol"/>
    <property type="evidence" value="ECO:0007669"/>
    <property type="project" value="TreeGrafter"/>
</dbReference>
<dbReference type="EMBL" id="DRSK01000033">
    <property type="protein sequence ID" value="HHE07415.1"/>
    <property type="molecule type" value="Genomic_DNA"/>
</dbReference>
<dbReference type="Gene3D" id="1.10.288.10">
    <property type="entry name" value="Cobalamin-dependent Methionine Synthase, domain 2"/>
    <property type="match status" value="1"/>
</dbReference>
<keyword evidence="3" id="KW-0808">Transferase</keyword>
<keyword evidence="3" id="KW-0489">Methyltransferase</keyword>
<dbReference type="InterPro" id="IPR050554">
    <property type="entry name" value="Met_Synthase/Corrinoid"/>
</dbReference>
<accession>A0A7C5HGF8</accession>
<dbReference type="PROSITE" id="PS50974">
    <property type="entry name" value="ADOMET_ACTIVATION"/>
    <property type="match status" value="1"/>
</dbReference>
<dbReference type="InterPro" id="IPR036724">
    <property type="entry name" value="Cobalamin-bd_sf"/>
</dbReference>
<evidence type="ECO:0000256" key="1">
    <source>
        <dbReference type="ARBA" id="ARBA00022723"/>
    </source>
</evidence>
<dbReference type="SUPFAM" id="SSF56507">
    <property type="entry name" value="Methionine synthase activation domain-like"/>
    <property type="match status" value="1"/>
</dbReference>
<organism evidence="6">
    <name type="scientific">Chlorobaculum parvum</name>
    <dbReference type="NCBI Taxonomy" id="274539"/>
    <lineage>
        <taxon>Bacteria</taxon>
        <taxon>Pseudomonadati</taxon>
        <taxon>Chlorobiota</taxon>
        <taxon>Chlorobiia</taxon>
        <taxon>Chlorobiales</taxon>
        <taxon>Chlorobiaceae</taxon>
        <taxon>Chlorobaculum</taxon>
    </lineage>
</organism>
<dbReference type="GO" id="GO:0050667">
    <property type="term" value="P:homocysteine metabolic process"/>
    <property type="evidence" value="ECO:0007669"/>
    <property type="project" value="TreeGrafter"/>
</dbReference>
<dbReference type="Gene3D" id="3.10.196.10">
    <property type="entry name" value="Vitamin B12-dependent methionine synthase, activation domain"/>
    <property type="match status" value="1"/>
</dbReference>
<dbReference type="PANTHER" id="PTHR45833">
    <property type="entry name" value="METHIONINE SYNTHASE"/>
    <property type="match status" value="1"/>
</dbReference>
<dbReference type="FunFam" id="3.40.50.280:FF:000001">
    <property type="entry name" value="Methionine synthase"/>
    <property type="match status" value="1"/>
</dbReference>
<dbReference type="GO" id="GO:0031419">
    <property type="term" value="F:cobalamin binding"/>
    <property type="evidence" value="ECO:0007669"/>
    <property type="project" value="InterPro"/>
</dbReference>
<dbReference type="PROSITE" id="PS51332">
    <property type="entry name" value="B12_BINDING"/>
    <property type="match status" value="1"/>
</dbReference>
<evidence type="ECO:0000259" key="5">
    <source>
        <dbReference type="PROSITE" id="PS51332"/>
    </source>
</evidence>
<dbReference type="Gene3D" id="3.40.50.280">
    <property type="entry name" value="Cobalamin-binding domain"/>
    <property type="match status" value="1"/>
</dbReference>
<dbReference type="GO" id="GO:0046653">
    <property type="term" value="P:tetrahydrofolate metabolic process"/>
    <property type="evidence" value="ECO:0007669"/>
    <property type="project" value="TreeGrafter"/>
</dbReference>
<dbReference type="GO" id="GO:0008705">
    <property type="term" value="F:methionine synthase activity"/>
    <property type="evidence" value="ECO:0007669"/>
    <property type="project" value="InterPro"/>
</dbReference>
<comment type="caution">
    <text evidence="6">The sequence shown here is derived from an EMBL/GenBank/DDBJ whole genome shotgun (WGS) entry which is preliminary data.</text>
</comment>
<dbReference type="AlphaFoldDB" id="A0A7C5HGF8"/>
<dbReference type="InterPro" id="IPR004223">
    <property type="entry name" value="VitB12-dep_Met_synth_activ_dom"/>
</dbReference>
<name>A0A7C5HGF8_9CHLB</name>
<proteinExistence type="predicted"/>
<evidence type="ECO:0000256" key="2">
    <source>
        <dbReference type="ARBA" id="ARBA00023285"/>
    </source>
</evidence>
<evidence type="ECO:0000259" key="4">
    <source>
        <dbReference type="PROSITE" id="PS50974"/>
    </source>
</evidence>
<feature type="domain" description="B12-binding" evidence="5">
    <location>
        <begin position="26"/>
        <end position="162"/>
    </location>
</feature>